<dbReference type="GO" id="GO:0005741">
    <property type="term" value="C:mitochondrial outer membrane"/>
    <property type="evidence" value="ECO:0000318"/>
    <property type="project" value="GO_Central"/>
</dbReference>
<evidence type="ECO:0000256" key="3">
    <source>
        <dbReference type="ARBA" id="ARBA00022787"/>
    </source>
</evidence>
<dbReference type="InterPro" id="IPR003593">
    <property type="entry name" value="AAA+_ATPase"/>
</dbReference>
<evidence type="ECO:0000256" key="4">
    <source>
        <dbReference type="ARBA" id="ARBA00022840"/>
    </source>
</evidence>
<dbReference type="Gene3D" id="1.10.8.60">
    <property type="match status" value="1"/>
</dbReference>
<keyword evidence="3" id="KW-0472">Membrane</keyword>
<dbReference type="PROSITE" id="PS00674">
    <property type="entry name" value="AAA"/>
    <property type="match status" value="1"/>
</dbReference>
<dbReference type="InterPro" id="IPR027417">
    <property type="entry name" value="P-loop_NTPase"/>
</dbReference>
<dbReference type="eggNOG" id="KOG0737">
    <property type="taxonomic scope" value="Eukaryota"/>
</dbReference>
<dbReference type="Proteomes" id="UP000030748">
    <property type="component" value="Unassembled WGS sequence"/>
</dbReference>
<protein>
    <recommendedName>
        <fullName evidence="7">AAA+ ATPase domain-containing protein</fullName>
    </recommendedName>
</protein>
<proteinExistence type="predicted"/>
<accession>A0A022PS71</accession>
<evidence type="ECO:0000313" key="9">
    <source>
        <dbReference type="Proteomes" id="UP000030748"/>
    </source>
</evidence>
<evidence type="ECO:0000256" key="2">
    <source>
        <dbReference type="ARBA" id="ARBA00022741"/>
    </source>
</evidence>
<feature type="region of interest" description="Disordered" evidence="6">
    <location>
        <begin position="601"/>
        <end position="621"/>
    </location>
</feature>
<feature type="region of interest" description="Disordered" evidence="6">
    <location>
        <begin position="233"/>
        <end position="313"/>
    </location>
</feature>
<reference evidence="8 9" key="1">
    <citation type="journal article" date="2013" name="Proc. Natl. Acad. Sci. U.S.A.">
        <title>Fine-scale variation in meiotic recombination in Mimulus inferred from population shotgun sequencing.</title>
        <authorList>
            <person name="Hellsten U."/>
            <person name="Wright K.M."/>
            <person name="Jenkins J."/>
            <person name="Shu S."/>
            <person name="Yuan Y."/>
            <person name="Wessler S.R."/>
            <person name="Schmutz J."/>
            <person name="Willis J.H."/>
            <person name="Rokhsar D.S."/>
        </authorList>
    </citation>
    <scope>NUCLEOTIDE SEQUENCE [LARGE SCALE GENOMIC DNA]</scope>
    <source>
        <strain evidence="9">cv. DUN x IM62</strain>
    </source>
</reference>
<feature type="domain" description="AAA+ ATPase" evidence="7">
    <location>
        <begin position="681"/>
        <end position="818"/>
    </location>
</feature>
<dbReference type="AlphaFoldDB" id="A0A022PS71"/>
<dbReference type="InterPro" id="IPR041569">
    <property type="entry name" value="AAA_lid_3"/>
</dbReference>
<dbReference type="PANTHER" id="PTHR45644">
    <property type="entry name" value="AAA ATPASE, PUTATIVE (AFU_ORTHOLOGUE AFUA_2G12920)-RELATED-RELATED"/>
    <property type="match status" value="1"/>
</dbReference>
<feature type="compositionally biased region" description="Acidic residues" evidence="6">
    <location>
        <begin position="237"/>
        <end position="273"/>
    </location>
</feature>
<dbReference type="EMBL" id="KI632363">
    <property type="protein sequence ID" value="EYU17673.1"/>
    <property type="molecule type" value="Genomic_DNA"/>
</dbReference>
<keyword evidence="5" id="KW-0496">Mitochondrion</keyword>
<dbReference type="InterPro" id="IPR003959">
    <property type="entry name" value="ATPase_AAA_core"/>
</dbReference>
<feature type="compositionally biased region" description="Low complexity" evidence="6">
    <location>
        <begin position="290"/>
        <end position="306"/>
    </location>
</feature>
<keyword evidence="4" id="KW-0067">ATP-binding</keyword>
<organism evidence="8 9">
    <name type="scientific">Erythranthe guttata</name>
    <name type="common">Yellow monkey flower</name>
    <name type="synonym">Mimulus guttatus</name>
    <dbReference type="NCBI Taxonomy" id="4155"/>
    <lineage>
        <taxon>Eukaryota</taxon>
        <taxon>Viridiplantae</taxon>
        <taxon>Streptophyta</taxon>
        <taxon>Embryophyta</taxon>
        <taxon>Tracheophyta</taxon>
        <taxon>Spermatophyta</taxon>
        <taxon>Magnoliopsida</taxon>
        <taxon>eudicotyledons</taxon>
        <taxon>Gunneridae</taxon>
        <taxon>Pentapetalae</taxon>
        <taxon>asterids</taxon>
        <taxon>lamiids</taxon>
        <taxon>Lamiales</taxon>
        <taxon>Phrymaceae</taxon>
        <taxon>Erythranthe</taxon>
    </lineage>
</organism>
<dbReference type="InterPro" id="IPR056653">
    <property type="entry name" value="DUF7751"/>
</dbReference>
<keyword evidence="3" id="KW-1000">Mitochondrion outer membrane</keyword>
<dbReference type="SMART" id="SM00382">
    <property type="entry name" value="AAA"/>
    <property type="match status" value="1"/>
</dbReference>
<dbReference type="Pfam" id="PF24933">
    <property type="entry name" value="DUF7751"/>
    <property type="match status" value="1"/>
</dbReference>
<gene>
    <name evidence="8" type="ORF">MIMGU_mgv1a000943mg</name>
</gene>
<evidence type="ECO:0000256" key="6">
    <source>
        <dbReference type="SAM" id="MobiDB-lite"/>
    </source>
</evidence>
<evidence type="ECO:0000256" key="5">
    <source>
        <dbReference type="ARBA" id="ARBA00023128"/>
    </source>
</evidence>
<evidence type="ECO:0000256" key="1">
    <source>
        <dbReference type="ARBA" id="ARBA00004572"/>
    </source>
</evidence>
<dbReference type="Pfam" id="PF17862">
    <property type="entry name" value="AAA_lid_3"/>
    <property type="match status" value="1"/>
</dbReference>
<dbReference type="GO" id="GO:0016887">
    <property type="term" value="F:ATP hydrolysis activity"/>
    <property type="evidence" value="ECO:0007669"/>
    <property type="project" value="InterPro"/>
</dbReference>
<dbReference type="STRING" id="4155.A0A022PS71"/>
<sequence length="936" mass="105553">MKTRNGIMRLKSTCRYFFSSSPAPRAVADRTYNHSIQTYLSNAMLYDRKCTKPHIGRWDFMRNHCMARFYSSAVDGKNVGEGHNVADFSVKQIIRSRLDNSQNRTENIETQNPCVERTTKKDEAPILTRVERYRDEFLKRIVPWEEITDSWDNFPYDINERTKSLLSECLIPRLKKDLKRDYSGRLASSSGRIMLQSIPGTVLYRNRLVGALARELQVPMLVLDSSFLPPYSLSEDGSNDDIASDSEDENEDESDEEYSMDDESSDDEDEDDSVAPPAAWGRCGHWKGPSKSSSSSSSSSSTTSSKPEPEKTICLLKEGDRVKYVGPTADSTNEIKRILSTGQRGEVQEVNGDKVAVIFSLSDLATKQTDPQPSLSWLDVKHVEHDCDAKMHDCHVAMEVLCEVIKSRQALIVYFPDSFRWLPSSASRKSRREFVSNTKKLFGQLTNGHVALICGRDKWENKAKKVEKYPASLGKLIDELRATKRNTSDGANKLFTNVVYIKPPKDEDLMKKFCKQIENDRKTMISRSNSNEMHKVLTEHGLLCTNLDNVKIDDLILTKWKAKKVIGWATNHHLSSCIVPPLEGEQLHVPHESLKLAVSRLKEQEKETDEAEKPTPKKSVQDLATGEYERSFVSSVIRPKEIGVKFDDVGALDHVKKVLNELVILPMKRPELFTRGNLIRPCKGLLLFGPPGTGKTLIAKALATEAGANFMNISTGCITSRWYGEDEKFVRGLFSYAAKLAPVVIFVDEVDDLLGARGGNSEHESTRRFRNEFMLRWDGLKSTDSQRILVLGATNRPFDLDDAVIRRMPRRIYVDLPDVKNRTQILKVLLAKENLESGFSFEQLAKATDSYSGSDLKNLCVAAAYRPVQELLQEESKGTKVDGAPALRPLTLDDFIRSKTTVGPSVSDDSSSVIKLKKWNEQYGEGRKRIKSPFGF</sequence>
<dbReference type="InterPro" id="IPR051701">
    <property type="entry name" value="Mito_OM_Translocase_MSP1"/>
</dbReference>
<evidence type="ECO:0000259" key="7">
    <source>
        <dbReference type="SMART" id="SM00382"/>
    </source>
</evidence>
<dbReference type="InterPro" id="IPR003960">
    <property type="entry name" value="ATPase_AAA_CS"/>
</dbReference>
<name>A0A022PS71_ERYGU</name>
<feature type="compositionally biased region" description="Basic and acidic residues" evidence="6">
    <location>
        <begin position="601"/>
        <end position="615"/>
    </location>
</feature>
<dbReference type="Gene3D" id="3.40.50.300">
    <property type="entry name" value="P-loop containing nucleotide triphosphate hydrolases"/>
    <property type="match status" value="1"/>
</dbReference>
<dbReference type="Pfam" id="PF00004">
    <property type="entry name" value="AAA"/>
    <property type="match status" value="1"/>
</dbReference>
<evidence type="ECO:0000313" key="8">
    <source>
        <dbReference type="EMBL" id="EYU17673.1"/>
    </source>
</evidence>
<keyword evidence="2" id="KW-0547">Nucleotide-binding</keyword>
<dbReference type="SUPFAM" id="SSF52540">
    <property type="entry name" value="P-loop containing nucleoside triphosphate hydrolases"/>
    <property type="match status" value="1"/>
</dbReference>
<dbReference type="PANTHER" id="PTHR45644:SF56">
    <property type="entry name" value="AAA ATPASE, PUTATIVE (AFU_ORTHOLOGUE AFUA_2G12920)-RELATED"/>
    <property type="match status" value="1"/>
</dbReference>
<dbReference type="GO" id="GO:0005524">
    <property type="term" value="F:ATP binding"/>
    <property type="evidence" value="ECO:0007669"/>
    <property type="project" value="UniProtKB-KW"/>
</dbReference>
<comment type="subcellular location">
    <subcellularLocation>
        <location evidence="1">Mitochondrion outer membrane</location>
        <topology evidence="1">Single-pass membrane protein</topology>
    </subcellularLocation>
</comment>
<keyword evidence="9" id="KW-1185">Reference proteome</keyword>